<name>A0A7R9U1W6_9STRA</name>
<reference evidence="2" key="1">
    <citation type="submission" date="2021-01" db="EMBL/GenBank/DDBJ databases">
        <authorList>
            <person name="Corre E."/>
            <person name="Pelletier E."/>
            <person name="Niang G."/>
            <person name="Scheremetjew M."/>
            <person name="Finn R."/>
            <person name="Kale V."/>
            <person name="Holt S."/>
            <person name="Cochrane G."/>
            <person name="Meng A."/>
            <person name="Brown T."/>
            <person name="Cohen L."/>
        </authorList>
    </citation>
    <scope>NUCLEOTIDE SEQUENCE</scope>
    <source>
        <strain evidence="2">CCMP2078</strain>
    </source>
</reference>
<evidence type="ECO:0000256" key="1">
    <source>
        <dbReference type="SAM" id="MobiDB-lite"/>
    </source>
</evidence>
<accession>A0A7R9U1W6</accession>
<organism evidence="2">
    <name type="scientific">Pinguiococcus pyrenoidosus</name>
    <dbReference type="NCBI Taxonomy" id="172671"/>
    <lineage>
        <taxon>Eukaryota</taxon>
        <taxon>Sar</taxon>
        <taxon>Stramenopiles</taxon>
        <taxon>Ochrophyta</taxon>
        <taxon>Pinguiophyceae</taxon>
        <taxon>Pinguiochrysidales</taxon>
        <taxon>Pinguiochrysidaceae</taxon>
        <taxon>Pinguiococcus</taxon>
    </lineage>
</organism>
<sequence length="163" mass="18106">MSARLYARSHAGNFHDDPRSSLPPVLEERPSEVAMESSPISSPFEIPNEVLAKASLSAKAVIAWTTLSPELLNGDAQLQRLIYEAKGGRGWPIPAFCSPLYCCFAAIRKMEVRKEYWLLTEDDLRIVCLGHGPGMRPPPVLSLDLRRISSMTVEEVDGKLSKR</sequence>
<protein>
    <submittedName>
        <fullName evidence="2">Uncharacterized protein</fullName>
    </submittedName>
</protein>
<feature type="region of interest" description="Disordered" evidence="1">
    <location>
        <begin position="1"/>
        <end position="28"/>
    </location>
</feature>
<proteinExistence type="predicted"/>
<dbReference type="AlphaFoldDB" id="A0A7R9U1W6"/>
<gene>
    <name evidence="2" type="ORF">PPYR1160_LOCUS1498</name>
</gene>
<dbReference type="EMBL" id="HBEA01002022">
    <property type="protein sequence ID" value="CAD8252006.1"/>
    <property type="molecule type" value="Transcribed_RNA"/>
</dbReference>
<evidence type="ECO:0000313" key="2">
    <source>
        <dbReference type="EMBL" id="CAD8252006.1"/>
    </source>
</evidence>